<keyword evidence="5 7" id="KW-0472">Membrane</keyword>
<accession>A0A317EFI9</accession>
<feature type="coiled-coil region" evidence="6">
    <location>
        <begin position="230"/>
        <end position="285"/>
    </location>
</feature>
<dbReference type="InterPro" id="IPR031905">
    <property type="entry name" value="Flotillin_C"/>
</dbReference>
<feature type="domain" description="Band 7" evidence="8">
    <location>
        <begin position="27"/>
        <end position="196"/>
    </location>
</feature>
<feature type="transmembrane region" description="Helical" evidence="7">
    <location>
        <begin position="6"/>
        <end position="27"/>
    </location>
</feature>
<dbReference type="InterPro" id="IPR036013">
    <property type="entry name" value="Band_7/SPFH_dom_sf"/>
</dbReference>
<dbReference type="CDD" id="cd03399">
    <property type="entry name" value="SPFH_flotillin"/>
    <property type="match status" value="1"/>
</dbReference>
<dbReference type="Pfam" id="PF01145">
    <property type="entry name" value="Band_7"/>
    <property type="match status" value="1"/>
</dbReference>
<keyword evidence="4" id="KW-1003">Cell membrane</keyword>
<keyword evidence="6" id="KW-0175">Coiled coil</keyword>
<evidence type="ECO:0000256" key="2">
    <source>
        <dbReference type="ARBA" id="ARBA00004236"/>
    </source>
</evidence>
<evidence type="ECO:0000256" key="5">
    <source>
        <dbReference type="ARBA" id="ARBA00023136"/>
    </source>
</evidence>
<evidence type="ECO:0000256" key="1">
    <source>
        <dbReference type="ARBA" id="ARBA00004167"/>
    </source>
</evidence>
<evidence type="ECO:0000256" key="7">
    <source>
        <dbReference type="SAM" id="Phobius"/>
    </source>
</evidence>
<dbReference type="SUPFAM" id="SSF117892">
    <property type="entry name" value="Band 7/SPFH domain"/>
    <property type="match status" value="1"/>
</dbReference>
<evidence type="ECO:0000256" key="4">
    <source>
        <dbReference type="ARBA" id="ARBA00022475"/>
    </source>
</evidence>
<evidence type="ECO:0000313" key="10">
    <source>
        <dbReference type="Proteomes" id="UP000245461"/>
    </source>
</evidence>
<proteinExistence type="inferred from homology"/>
<organism evidence="9 10">
    <name type="scientific">Zavarzinia aquatilis</name>
    <dbReference type="NCBI Taxonomy" id="2211142"/>
    <lineage>
        <taxon>Bacteria</taxon>
        <taxon>Pseudomonadati</taxon>
        <taxon>Pseudomonadota</taxon>
        <taxon>Alphaproteobacteria</taxon>
        <taxon>Rhodospirillales</taxon>
        <taxon>Zavarziniaceae</taxon>
        <taxon>Zavarzinia</taxon>
    </lineage>
</organism>
<dbReference type="Gene3D" id="3.30.479.30">
    <property type="entry name" value="Band 7 domain"/>
    <property type="match status" value="1"/>
</dbReference>
<dbReference type="Proteomes" id="UP000245461">
    <property type="component" value="Unassembled WGS sequence"/>
</dbReference>
<reference evidence="9 10" key="1">
    <citation type="submission" date="2018-05" db="EMBL/GenBank/DDBJ databases">
        <title>Zavarzinia sp. HR-AS.</title>
        <authorList>
            <person name="Lee Y."/>
            <person name="Jeon C.O."/>
        </authorList>
    </citation>
    <scope>NUCLEOTIDE SEQUENCE [LARGE SCALE GENOMIC DNA]</scope>
    <source>
        <strain evidence="9 10">HR-AS</strain>
    </source>
</reference>
<dbReference type="GO" id="GO:0002020">
    <property type="term" value="F:protease binding"/>
    <property type="evidence" value="ECO:0007669"/>
    <property type="project" value="TreeGrafter"/>
</dbReference>
<dbReference type="GO" id="GO:0072659">
    <property type="term" value="P:protein localization to plasma membrane"/>
    <property type="evidence" value="ECO:0007669"/>
    <property type="project" value="TreeGrafter"/>
</dbReference>
<protein>
    <submittedName>
        <fullName evidence="9">Flotillin</fullName>
    </submittedName>
</protein>
<sequence length="580" mass="63428">MNEELFAVLTPVVLGLVLLLVVGLVFARLYRRASKEMAFVRTGLGGSKVMLDGGALVLPVFHEITGVNLKTLKLVVRRAESEALITNDKLRADVTVEFFVRVKRDADAIHMAAQTLGTRTNDTDALRELVEGKFVDALRAVAAQMTLEDLHLKRADFVQSVQNVVAEDLAKNGLELESASLTGLDQTDQKFFNPENAFDAEGLTKLKEKTELKRRERFVVEQDTEVAIKRKNLEATREKLELERQGEDAVQAQQREIAFMRAAAATEIAKKEAAAQQEAENARIEAQRKVETVKIAKDRDLEIERQKSQIDVAKQSEARVAAEASAERARIEADQQVQSVRIETEKTVAITRQQSEIALAEQSKAKSAAEAAAAQAKAEEVRAAEQVETARALEKAERQRQVELTEARKEAEKEALKVTVGAEAERRAADEMAEARRIEAQAAADAERIGAEARARSYEVDAAGQQALNAARNTLTDKIIAQEIRQRLIEKLPEIIAQMVKPVEKIDSIRIVDTGGLARLADGAEAGASVPGDEGNLADRAVAAALRYRTQAPLLDSLLAEVGLSGGKGLDGLLPKTDDK</sequence>
<keyword evidence="10" id="KW-1185">Reference proteome</keyword>
<feature type="coiled-coil region" evidence="6">
    <location>
        <begin position="359"/>
        <end position="441"/>
    </location>
</feature>
<evidence type="ECO:0000259" key="8">
    <source>
        <dbReference type="SMART" id="SM00244"/>
    </source>
</evidence>
<dbReference type="InterPro" id="IPR027705">
    <property type="entry name" value="Flotillin_fam"/>
</dbReference>
<comment type="caution">
    <text evidence="9">The sequence shown here is derived from an EMBL/GenBank/DDBJ whole genome shotgun (WGS) entry which is preliminary data.</text>
</comment>
<comment type="subcellular location">
    <subcellularLocation>
        <location evidence="2">Cell membrane</location>
    </subcellularLocation>
    <subcellularLocation>
        <location evidence="1">Membrane</location>
        <topology evidence="1">Single-pass membrane protein</topology>
    </subcellularLocation>
</comment>
<dbReference type="PANTHER" id="PTHR13806:SF31">
    <property type="entry name" value="FLOTILLIN-LIKE PROTEIN 1-RELATED"/>
    <property type="match status" value="1"/>
</dbReference>
<dbReference type="Pfam" id="PF15975">
    <property type="entry name" value="Flot"/>
    <property type="match status" value="1"/>
</dbReference>
<dbReference type="EMBL" id="QGLE01000001">
    <property type="protein sequence ID" value="PWR25511.1"/>
    <property type="molecule type" value="Genomic_DNA"/>
</dbReference>
<name>A0A317EFI9_9PROT</name>
<keyword evidence="7" id="KW-1133">Transmembrane helix</keyword>
<evidence type="ECO:0000313" key="9">
    <source>
        <dbReference type="EMBL" id="PWR25511.1"/>
    </source>
</evidence>
<keyword evidence="7" id="KW-0812">Transmembrane</keyword>
<comment type="similarity">
    <text evidence="3">Belongs to the band 7/mec-2 family. Flotillin subfamily.</text>
</comment>
<dbReference type="SMART" id="SM00244">
    <property type="entry name" value="PHB"/>
    <property type="match status" value="1"/>
</dbReference>
<dbReference type="GO" id="GO:0005886">
    <property type="term" value="C:plasma membrane"/>
    <property type="evidence" value="ECO:0007669"/>
    <property type="project" value="TreeGrafter"/>
</dbReference>
<gene>
    <name evidence="9" type="ORF">DKG74_00610</name>
</gene>
<dbReference type="OrthoDB" id="9815577at2"/>
<evidence type="ECO:0000256" key="3">
    <source>
        <dbReference type="ARBA" id="ARBA00007161"/>
    </source>
</evidence>
<evidence type="ECO:0000256" key="6">
    <source>
        <dbReference type="SAM" id="Coils"/>
    </source>
</evidence>
<dbReference type="AlphaFoldDB" id="A0A317EFI9"/>
<dbReference type="RefSeq" id="WP_109901566.1">
    <property type="nucleotide sequence ID" value="NZ_QGLE01000001.1"/>
</dbReference>
<dbReference type="InterPro" id="IPR001107">
    <property type="entry name" value="Band_7"/>
</dbReference>
<dbReference type="PANTHER" id="PTHR13806">
    <property type="entry name" value="FLOTILLIN-RELATED"/>
    <property type="match status" value="1"/>
</dbReference>